<feature type="transmembrane region" description="Helical" evidence="12">
    <location>
        <begin position="216"/>
        <end position="238"/>
    </location>
</feature>
<dbReference type="InterPro" id="IPR005599">
    <property type="entry name" value="GPI_mannosylTrfase"/>
</dbReference>
<keyword evidence="8 12" id="KW-1133">Transmembrane helix</keyword>
<dbReference type="GO" id="GO:0052917">
    <property type="term" value="F:dol-P-Man:Man(7)GlcNAc(2)-PP-Dol alpha-1,6-mannosyltransferase activity"/>
    <property type="evidence" value="ECO:0007669"/>
    <property type="project" value="UniProtKB-EC"/>
</dbReference>
<dbReference type="PANTHER" id="PTHR22760:SF1">
    <property type="entry name" value="DOL-P-MAN:MAN(7)GLCNAC(2)-PP-DOL ALPHA-1,6-MANNOSYLTRANSFERASE"/>
    <property type="match status" value="1"/>
</dbReference>
<keyword evidence="4 12" id="KW-0328">Glycosyltransferase</keyword>
<evidence type="ECO:0000256" key="11">
    <source>
        <dbReference type="ARBA" id="ARBA00048899"/>
    </source>
</evidence>
<comment type="catalytic activity">
    <reaction evidence="11">
        <text>an alpha-D-Man-(1-&gt;2)-alpha-D-Man-(1-&gt;2)-alpha-D-Man-(1-&gt;3)-[alpha-D-Man-(1-&gt;2)-alpha-D-Man-(1-&gt;3)-alpha-D-Man-(1-&gt;6)]-beta-D-Man-(1-&gt;4)-beta-D-GlcNAc-(1-&gt;4)-alpha-D-GlcNAc-diphospho-di-trans,poly-cis-dolichol + a di-trans,poly-cis-dolichyl beta-D-mannosyl phosphate = an alpha-D-Man-(1-&gt;2)-alpha-D-Man-(1-&gt;2)-alpha-D-Man-(1-&gt;3)-[alpha-D-Man-(1-&gt;2)-alpha-D-Man-(1-&gt;3)-[alpha-D-Man-(1-&gt;6)]-alpha-D-Man-(1-&gt;6)]-beta-D-Man-(1-&gt;4)-beta-D-GlcNAc-(1-&gt;4)-alpha-D-GlcNAc-diphospho-di-trans,poly-cis-dolichol + a di-trans,poly-cis-dolichyl phosphate + H(+)</text>
        <dbReference type="Rhea" id="RHEA:29535"/>
        <dbReference type="Rhea" id="RHEA-COMP:19498"/>
        <dbReference type="Rhea" id="RHEA-COMP:19501"/>
        <dbReference type="Rhea" id="RHEA-COMP:19518"/>
        <dbReference type="Rhea" id="RHEA-COMP:19519"/>
        <dbReference type="ChEBI" id="CHEBI:15378"/>
        <dbReference type="ChEBI" id="CHEBI:57683"/>
        <dbReference type="ChEBI" id="CHEBI:58211"/>
        <dbReference type="ChEBI" id="CHEBI:132517"/>
        <dbReference type="ChEBI" id="CHEBI:132519"/>
        <dbReference type="EC" id="2.4.1.260"/>
    </reaction>
    <physiologicalReaction direction="left-to-right" evidence="11">
        <dbReference type="Rhea" id="RHEA:29536"/>
    </physiologicalReaction>
</comment>
<reference evidence="14" key="1">
    <citation type="submission" date="2023-06" db="EMBL/GenBank/DDBJ databases">
        <title>Genome-scale phylogeny and comparative genomics of the fungal order Sordariales.</title>
        <authorList>
            <consortium name="Lawrence Berkeley National Laboratory"/>
            <person name="Hensen N."/>
            <person name="Bonometti L."/>
            <person name="Westerberg I."/>
            <person name="Brannstrom I.O."/>
            <person name="Guillou S."/>
            <person name="Cros-Aarteil S."/>
            <person name="Calhoun S."/>
            <person name="Haridas S."/>
            <person name="Kuo A."/>
            <person name="Mondo S."/>
            <person name="Pangilinan J."/>
            <person name="Riley R."/>
            <person name="LaButti K."/>
            <person name="Andreopoulos B."/>
            <person name="Lipzen A."/>
            <person name="Chen C."/>
            <person name="Yanf M."/>
            <person name="Daum C."/>
            <person name="Ng V."/>
            <person name="Clum A."/>
            <person name="Steindorff A."/>
            <person name="Ohm R."/>
            <person name="Martin F."/>
            <person name="Silar P."/>
            <person name="Natvig D."/>
            <person name="Lalanne C."/>
            <person name="Gautier V."/>
            <person name="Ament-velasquez S.L."/>
            <person name="Kruys A."/>
            <person name="Hutchinson M.I."/>
            <person name="Powell A.J."/>
            <person name="Barry K."/>
            <person name="Miller A.N."/>
            <person name="Grigoriev I.V."/>
            <person name="Debuchy R."/>
            <person name="Gladieux P."/>
            <person name="Thoren M.H."/>
            <person name="Johannesson H."/>
        </authorList>
    </citation>
    <scope>NUCLEOTIDE SEQUENCE</scope>
    <source>
        <strain evidence="14">SMH2392-1A</strain>
    </source>
</reference>
<feature type="compositionally biased region" description="Low complexity" evidence="13">
    <location>
        <begin position="522"/>
        <end position="538"/>
    </location>
</feature>
<keyword evidence="6 12" id="KW-0812">Transmembrane</keyword>
<comment type="pathway">
    <text evidence="2">Protein modification; protein glycosylation.</text>
</comment>
<sequence length="585" mass="62410">MKLIDVALSLVVPGLVLVHLAVAPFTKVEESFNIQAAHDVMVYGTPTADVYQRLSGTYDHFTFPGAVPRTFIGPVLLAGIAQPVVALVGFDHAQFVVRAILGLFNAACLLVFAQSLRRAYSDAAARWYLLLQASQFHVMYYASRTLPNMFAFGLTTLAFSFLLPQPGRRKSILPRQRLAITMFVFAAVMFRSEVALLLGTSVLYLLLVPETSVELIMLPFAVAFAMALFISVPVDSYFWQTPVWPELWGFYYNAILGSSSAWGVSPWHYYFTSALPRLLVNPLAWAVLLPLALGHPAVGTAARRLAVPSLLFVAIYSLQPHKEARFIFYVVPPLTAAAALGANLVFNRRAKTVGASLLALALVASVALSFVASTAMLLISSLNYPGGEALAFLRHVVELEGAGAPAVVSAHADVLACMTGVTLFGSATGSAMPDAGAGGSTAPAGQSSANIVGGRAGAVTLTLDKTEDAAVLAQDDFWRRFDYVLVEDPAKVNGGDWEAIGVVQGYGGVEFVGGVDAKSETAASPGSSSSSKGPAAVGTGATVAQWKRRVTALTGGRWLGPRMVPRIYILRRLKDARRSRRIVDA</sequence>
<evidence type="ECO:0000256" key="3">
    <source>
        <dbReference type="ARBA" id="ARBA00007063"/>
    </source>
</evidence>
<comment type="subcellular location">
    <subcellularLocation>
        <location evidence="1 12">Endoplasmic reticulum membrane</location>
        <topology evidence="1 12">Multi-pass membrane protein</topology>
    </subcellularLocation>
</comment>
<gene>
    <name evidence="14" type="ORF">B0T26DRAFT_670279</name>
</gene>
<protein>
    <recommendedName>
        <fullName evidence="12">Mannosyltransferase</fullName>
        <ecNumber evidence="12">2.4.1.-</ecNumber>
    </recommendedName>
</protein>
<dbReference type="GO" id="GO:0005789">
    <property type="term" value="C:endoplasmic reticulum membrane"/>
    <property type="evidence" value="ECO:0007669"/>
    <property type="project" value="UniProtKB-SubCell"/>
</dbReference>
<comment type="similarity">
    <text evidence="3 12">Belongs to the glycosyltransferase 22 family.</text>
</comment>
<keyword evidence="5" id="KW-0808">Transferase</keyword>
<feature type="transmembrane region" description="Helical" evidence="12">
    <location>
        <begin position="178"/>
        <end position="204"/>
    </location>
</feature>
<comment type="function">
    <text evidence="10">Mannosyltransferase that operates in the biosynthetic pathway of dolichol-linked oligosaccharides, the glycan precursors employed in protein asparagine (N)-glycosylation. The assembly of dolichol-linked oligosaccharides begins on the cytosolic side of the endoplasmic reticulum membrane and finishes in its lumen. The sequential addition of sugars to dolichol pyrophosphate produces dolichol-linked oligosaccharides containing fourteen sugars, including two GlcNAcs, nine mannoses and three glucoses. Once assembled, the oligosaccharide is transferred from the lipid to nascent proteins by oligosaccharyltransferases. In the lumen of the endoplasmic reticulum, adds the eighth mannose residue in an alpha-1,6 linkage onto Man(7)GlcNAc(2)-PP-dolichol to produce Man(8)GlcNAc(2)-PP-dolichol.</text>
</comment>
<evidence type="ECO:0000313" key="14">
    <source>
        <dbReference type="EMBL" id="KAK0733935.1"/>
    </source>
</evidence>
<feature type="transmembrane region" description="Helical" evidence="12">
    <location>
        <begin position="95"/>
        <end position="113"/>
    </location>
</feature>
<comment type="caution">
    <text evidence="14">The sequence shown here is derived from an EMBL/GenBank/DDBJ whole genome shotgun (WGS) entry which is preliminary data.</text>
</comment>
<dbReference type="AlphaFoldDB" id="A0AA40BGR0"/>
<evidence type="ECO:0000256" key="2">
    <source>
        <dbReference type="ARBA" id="ARBA00004922"/>
    </source>
</evidence>
<evidence type="ECO:0000256" key="8">
    <source>
        <dbReference type="ARBA" id="ARBA00022989"/>
    </source>
</evidence>
<evidence type="ECO:0000256" key="10">
    <source>
        <dbReference type="ARBA" id="ARBA00044721"/>
    </source>
</evidence>
<evidence type="ECO:0000256" key="12">
    <source>
        <dbReference type="RuleBase" id="RU363075"/>
    </source>
</evidence>
<dbReference type="Proteomes" id="UP001172101">
    <property type="component" value="Unassembled WGS sequence"/>
</dbReference>
<evidence type="ECO:0000256" key="5">
    <source>
        <dbReference type="ARBA" id="ARBA00022679"/>
    </source>
</evidence>
<keyword evidence="15" id="KW-1185">Reference proteome</keyword>
<evidence type="ECO:0000256" key="9">
    <source>
        <dbReference type="ARBA" id="ARBA00023136"/>
    </source>
</evidence>
<feature type="transmembrane region" description="Helical" evidence="12">
    <location>
        <begin position="71"/>
        <end position="89"/>
    </location>
</feature>
<feature type="transmembrane region" description="Helical" evidence="12">
    <location>
        <begin position="326"/>
        <end position="346"/>
    </location>
</feature>
<feature type="transmembrane region" description="Helical" evidence="12">
    <location>
        <begin position="358"/>
        <end position="379"/>
    </location>
</feature>
<dbReference type="PANTHER" id="PTHR22760">
    <property type="entry name" value="GLYCOSYLTRANSFERASE"/>
    <property type="match status" value="1"/>
</dbReference>
<evidence type="ECO:0000256" key="6">
    <source>
        <dbReference type="ARBA" id="ARBA00022692"/>
    </source>
</evidence>
<name>A0AA40BGR0_9PEZI</name>
<evidence type="ECO:0000313" key="15">
    <source>
        <dbReference type="Proteomes" id="UP001172101"/>
    </source>
</evidence>
<evidence type="ECO:0000256" key="7">
    <source>
        <dbReference type="ARBA" id="ARBA00022824"/>
    </source>
</evidence>
<evidence type="ECO:0000256" key="1">
    <source>
        <dbReference type="ARBA" id="ARBA00004477"/>
    </source>
</evidence>
<accession>A0AA40BGR0</accession>
<dbReference type="EMBL" id="JAUIRO010000001">
    <property type="protein sequence ID" value="KAK0733935.1"/>
    <property type="molecule type" value="Genomic_DNA"/>
</dbReference>
<proteinExistence type="inferred from homology"/>
<keyword evidence="7 12" id="KW-0256">Endoplasmic reticulum</keyword>
<dbReference type="EC" id="2.4.1.-" evidence="12"/>
<feature type="transmembrane region" description="Helical" evidence="12">
    <location>
        <begin position="250"/>
        <end position="269"/>
    </location>
</feature>
<evidence type="ECO:0000256" key="4">
    <source>
        <dbReference type="ARBA" id="ARBA00022676"/>
    </source>
</evidence>
<feature type="region of interest" description="Disordered" evidence="13">
    <location>
        <begin position="519"/>
        <end position="538"/>
    </location>
</feature>
<keyword evidence="9 12" id="KW-0472">Membrane</keyword>
<dbReference type="Pfam" id="PF03901">
    <property type="entry name" value="Glyco_transf_22"/>
    <property type="match status" value="1"/>
</dbReference>
<dbReference type="GeneID" id="85322433"/>
<organism evidence="14 15">
    <name type="scientific">Lasiosphaeria miniovina</name>
    <dbReference type="NCBI Taxonomy" id="1954250"/>
    <lineage>
        <taxon>Eukaryota</taxon>
        <taxon>Fungi</taxon>
        <taxon>Dikarya</taxon>
        <taxon>Ascomycota</taxon>
        <taxon>Pezizomycotina</taxon>
        <taxon>Sordariomycetes</taxon>
        <taxon>Sordariomycetidae</taxon>
        <taxon>Sordariales</taxon>
        <taxon>Lasiosphaeriaceae</taxon>
        <taxon>Lasiosphaeria</taxon>
    </lineage>
</organism>
<dbReference type="RefSeq" id="XP_060302812.1">
    <property type="nucleotide sequence ID" value="XM_060439163.1"/>
</dbReference>
<dbReference type="GO" id="GO:0006487">
    <property type="term" value="P:protein N-linked glycosylation"/>
    <property type="evidence" value="ECO:0007669"/>
    <property type="project" value="TreeGrafter"/>
</dbReference>
<feature type="transmembrane region" description="Helical" evidence="12">
    <location>
        <begin position="149"/>
        <end position="166"/>
    </location>
</feature>
<evidence type="ECO:0000256" key="13">
    <source>
        <dbReference type="SAM" id="MobiDB-lite"/>
    </source>
</evidence>
<feature type="transmembrane region" description="Helical" evidence="12">
    <location>
        <begin position="6"/>
        <end position="25"/>
    </location>
</feature>